<evidence type="ECO:0000313" key="3">
    <source>
        <dbReference type="WBParaSite" id="ACOC_0001132801-mRNA-1"/>
    </source>
</evidence>
<sequence length="227" mass="26846">MKPFRRNHFQSVKFSSTTRRSVDDATPSTTNTKILRVSRFTADQVSREQARLEMLKKENERRLDTVCDEKEARMLEDEQLALLMQNKEFIRWLRKEQLRNPSYISPSSHFEKAYRKRYSSGKEHDVYYEFLSLNEVNSGHWPVRKATGENFLANISSENNNGPRVPEGPIVDELIINAEPDLKDRLKNMSRKLEIMSVVERIRDNCAFRFLLEDWLVTEYEAIELLR</sequence>
<protein>
    <submittedName>
        <fullName evidence="3">DUF3350 domain-containing protein</fullName>
    </submittedName>
</protein>
<name>A0A158PLG7_ANGCS</name>
<dbReference type="WBParaSite" id="ACOC_0001132801-mRNA-1">
    <property type="protein sequence ID" value="ACOC_0001132801-mRNA-1"/>
    <property type="gene ID" value="ACOC_0001132801"/>
</dbReference>
<dbReference type="AlphaFoldDB" id="A0A158PLG7"/>
<dbReference type="EMBL" id="UYYA01004667">
    <property type="protein sequence ID" value="VDM62914.1"/>
    <property type="molecule type" value="Genomic_DNA"/>
</dbReference>
<reference evidence="3" key="1">
    <citation type="submission" date="2016-04" db="UniProtKB">
        <authorList>
            <consortium name="WormBaseParasite"/>
        </authorList>
    </citation>
    <scope>IDENTIFICATION</scope>
</reference>
<proteinExistence type="predicted"/>
<evidence type="ECO:0000313" key="2">
    <source>
        <dbReference type="Proteomes" id="UP000267027"/>
    </source>
</evidence>
<dbReference type="Proteomes" id="UP000267027">
    <property type="component" value="Unassembled WGS sequence"/>
</dbReference>
<organism evidence="3">
    <name type="scientific">Angiostrongylus costaricensis</name>
    <name type="common">Nematode worm</name>
    <dbReference type="NCBI Taxonomy" id="334426"/>
    <lineage>
        <taxon>Eukaryota</taxon>
        <taxon>Metazoa</taxon>
        <taxon>Ecdysozoa</taxon>
        <taxon>Nematoda</taxon>
        <taxon>Chromadorea</taxon>
        <taxon>Rhabditida</taxon>
        <taxon>Rhabditina</taxon>
        <taxon>Rhabditomorpha</taxon>
        <taxon>Strongyloidea</taxon>
        <taxon>Metastrongylidae</taxon>
        <taxon>Angiostrongylus</taxon>
    </lineage>
</organism>
<accession>A0A158PLG7</accession>
<dbReference type="OrthoDB" id="5794653at2759"/>
<keyword evidence="2" id="KW-1185">Reference proteome</keyword>
<reference evidence="1 2" key="2">
    <citation type="submission" date="2018-11" db="EMBL/GenBank/DDBJ databases">
        <authorList>
            <consortium name="Pathogen Informatics"/>
        </authorList>
    </citation>
    <scope>NUCLEOTIDE SEQUENCE [LARGE SCALE GENOMIC DNA]</scope>
    <source>
        <strain evidence="1 2">Costa Rica</strain>
    </source>
</reference>
<gene>
    <name evidence="1" type="ORF">ACOC_LOCUS11329</name>
</gene>
<evidence type="ECO:0000313" key="1">
    <source>
        <dbReference type="EMBL" id="VDM62914.1"/>
    </source>
</evidence>